<reference evidence="12" key="1">
    <citation type="submission" date="2016-10" db="EMBL/GenBank/DDBJ databases">
        <authorList>
            <person name="Varghese N."/>
            <person name="Submissions S."/>
        </authorList>
    </citation>
    <scope>NUCLEOTIDE SEQUENCE [LARGE SCALE GENOMIC DNA]</scope>
    <source>
        <strain evidence="12">DSM 16858</strain>
    </source>
</reference>
<evidence type="ECO:0000256" key="2">
    <source>
        <dbReference type="ARBA" id="ARBA00022692"/>
    </source>
</evidence>
<comment type="subcellular location">
    <subcellularLocation>
        <location evidence="1">Membrane</location>
    </subcellularLocation>
</comment>
<keyword evidence="3" id="KW-0001">2Fe-2S</keyword>
<proteinExistence type="predicted"/>
<dbReference type="Proteomes" id="UP000199181">
    <property type="component" value="Unassembled WGS sequence"/>
</dbReference>
<dbReference type="PROSITE" id="PS51296">
    <property type="entry name" value="RIESKE"/>
    <property type="match status" value="1"/>
</dbReference>
<dbReference type="GO" id="GO:0046872">
    <property type="term" value="F:metal ion binding"/>
    <property type="evidence" value="ECO:0007669"/>
    <property type="project" value="UniProtKB-KW"/>
</dbReference>
<dbReference type="AlphaFoldDB" id="A0A1I0A2K4"/>
<evidence type="ECO:0000256" key="3">
    <source>
        <dbReference type="ARBA" id="ARBA00022714"/>
    </source>
</evidence>
<dbReference type="EMBL" id="FOIJ01000001">
    <property type="protein sequence ID" value="SES88187.1"/>
    <property type="molecule type" value="Genomic_DNA"/>
</dbReference>
<dbReference type="PANTHER" id="PTHR21266">
    <property type="entry name" value="IRON-SULFUR DOMAIN CONTAINING PROTEIN"/>
    <property type="match status" value="1"/>
</dbReference>
<evidence type="ECO:0000313" key="12">
    <source>
        <dbReference type="Proteomes" id="UP000199181"/>
    </source>
</evidence>
<accession>A0A1I0A2K4</accession>
<dbReference type="Gene3D" id="3.90.380.10">
    <property type="entry name" value="Naphthalene 1,2-dioxygenase Alpha Subunit, Chain A, domain 1"/>
    <property type="match status" value="1"/>
</dbReference>
<dbReference type="SUPFAM" id="SSF50022">
    <property type="entry name" value="ISP domain"/>
    <property type="match status" value="1"/>
</dbReference>
<dbReference type="Gene3D" id="2.102.10.10">
    <property type="entry name" value="Rieske [2Fe-2S] iron-sulphur domain"/>
    <property type="match status" value="1"/>
</dbReference>
<keyword evidence="4" id="KW-0479">Metal-binding</keyword>
<feature type="domain" description="Rieske" evidence="10">
    <location>
        <begin position="16"/>
        <end position="116"/>
    </location>
</feature>
<dbReference type="Pfam" id="PF00355">
    <property type="entry name" value="Rieske"/>
    <property type="match status" value="1"/>
</dbReference>
<protein>
    <submittedName>
        <fullName evidence="11">Rieske [2Fe-2S] domain-containing protein</fullName>
    </submittedName>
</protein>
<dbReference type="GO" id="GO:0051537">
    <property type="term" value="F:2 iron, 2 sulfur cluster binding"/>
    <property type="evidence" value="ECO:0007669"/>
    <property type="project" value="UniProtKB-KW"/>
</dbReference>
<keyword evidence="7" id="KW-0408">Iron</keyword>
<keyword evidence="6" id="KW-0560">Oxidoreductase</keyword>
<dbReference type="SUPFAM" id="SSF55961">
    <property type="entry name" value="Bet v1-like"/>
    <property type="match status" value="1"/>
</dbReference>
<dbReference type="InterPro" id="IPR050584">
    <property type="entry name" value="Cholesterol_7-desaturase"/>
</dbReference>
<dbReference type="InterPro" id="IPR017941">
    <property type="entry name" value="Rieske_2Fe-2S"/>
</dbReference>
<organism evidence="11 12">
    <name type="scientific">Stigmatella erecta</name>
    <dbReference type="NCBI Taxonomy" id="83460"/>
    <lineage>
        <taxon>Bacteria</taxon>
        <taxon>Pseudomonadati</taxon>
        <taxon>Myxococcota</taxon>
        <taxon>Myxococcia</taxon>
        <taxon>Myxococcales</taxon>
        <taxon>Cystobacterineae</taxon>
        <taxon>Archangiaceae</taxon>
        <taxon>Stigmatella</taxon>
    </lineage>
</organism>
<gene>
    <name evidence="11" type="ORF">SAMN05443639_101522</name>
</gene>
<keyword evidence="2" id="KW-0812">Transmembrane</keyword>
<evidence type="ECO:0000256" key="5">
    <source>
        <dbReference type="ARBA" id="ARBA00022989"/>
    </source>
</evidence>
<dbReference type="InterPro" id="IPR036922">
    <property type="entry name" value="Rieske_2Fe-2S_sf"/>
</dbReference>
<dbReference type="GO" id="GO:0016491">
    <property type="term" value="F:oxidoreductase activity"/>
    <property type="evidence" value="ECO:0007669"/>
    <property type="project" value="UniProtKB-KW"/>
</dbReference>
<dbReference type="RefSeq" id="WP_245767074.1">
    <property type="nucleotide sequence ID" value="NZ_FOIJ01000001.1"/>
</dbReference>
<name>A0A1I0A2K4_9BACT</name>
<evidence type="ECO:0000256" key="7">
    <source>
        <dbReference type="ARBA" id="ARBA00023004"/>
    </source>
</evidence>
<dbReference type="GO" id="GO:0016020">
    <property type="term" value="C:membrane"/>
    <property type="evidence" value="ECO:0007669"/>
    <property type="project" value="UniProtKB-SubCell"/>
</dbReference>
<dbReference type="PANTHER" id="PTHR21266:SF32">
    <property type="entry name" value="CHOLESTEROL 7-DESATURASE NVD"/>
    <property type="match status" value="1"/>
</dbReference>
<evidence type="ECO:0000256" key="9">
    <source>
        <dbReference type="ARBA" id="ARBA00023136"/>
    </source>
</evidence>
<sequence>MLTGMDATPDVITRFFHPVLKARELKDKPVRVEVAGQAYVLFRDGTGKAAALADACPHRFAPLSAGRVRKDGRLECPYHGWTFNAEGQGHSPSQPSLRKCDARAFQLLERQDYLWLAGKDTPLSAFPDFAPEGYEYTGAFSMLFRAPLHVAIDNFSEDEHTPFVHTRLGWEGRDTGAIDFSAENLDDRTEVHYSAPQRTSLLIRLLMLQPGDVFHNDWVTRFDPVRTGYSIHWKDASGKSRPFHHHFAIFMVPETAATTRFHVFSFLKLVDPRFRPLMPVVRRAQRLLAWFEIRDDAQFVPVVANTPYSFKGMRLGIYDKPLIHQRKLLERIYFGQNAAEESPPLPRAQGSRG</sequence>
<evidence type="ECO:0000259" key="10">
    <source>
        <dbReference type="PROSITE" id="PS51296"/>
    </source>
</evidence>
<keyword evidence="8" id="KW-0411">Iron-sulfur</keyword>
<keyword evidence="9" id="KW-0472">Membrane</keyword>
<evidence type="ECO:0000256" key="6">
    <source>
        <dbReference type="ARBA" id="ARBA00023002"/>
    </source>
</evidence>
<evidence type="ECO:0000256" key="8">
    <source>
        <dbReference type="ARBA" id="ARBA00023014"/>
    </source>
</evidence>
<keyword evidence="12" id="KW-1185">Reference proteome</keyword>
<keyword evidence="5" id="KW-1133">Transmembrane helix</keyword>
<evidence type="ECO:0000256" key="1">
    <source>
        <dbReference type="ARBA" id="ARBA00004370"/>
    </source>
</evidence>
<evidence type="ECO:0000313" key="11">
    <source>
        <dbReference type="EMBL" id="SES88187.1"/>
    </source>
</evidence>
<dbReference type="GO" id="GO:0005737">
    <property type="term" value="C:cytoplasm"/>
    <property type="evidence" value="ECO:0007669"/>
    <property type="project" value="TreeGrafter"/>
</dbReference>
<evidence type="ECO:0000256" key="4">
    <source>
        <dbReference type="ARBA" id="ARBA00022723"/>
    </source>
</evidence>